<feature type="compositionally biased region" description="Acidic residues" evidence="4">
    <location>
        <begin position="94"/>
        <end position="107"/>
    </location>
</feature>
<feature type="compositionally biased region" description="Polar residues" evidence="4">
    <location>
        <begin position="20"/>
        <end position="35"/>
    </location>
</feature>
<comment type="subcellular location">
    <subcellularLocation>
        <location evidence="1">Nucleus</location>
    </subcellularLocation>
</comment>
<dbReference type="OrthoDB" id="5236024at2759"/>
<evidence type="ECO:0000313" key="5">
    <source>
        <dbReference type="EMBL" id="KAH7312172.1"/>
    </source>
</evidence>
<feature type="region of interest" description="Disordered" evidence="4">
    <location>
        <begin position="438"/>
        <end position="482"/>
    </location>
</feature>
<feature type="region of interest" description="Disordered" evidence="4">
    <location>
        <begin position="20"/>
        <end position="175"/>
    </location>
</feature>
<accession>A0A8K0SJH9</accession>
<name>A0A8K0SJH9_9HYPO</name>
<dbReference type="Proteomes" id="UP000813444">
    <property type="component" value="Unassembled WGS sequence"/>
</dbReference>
<dbReference type="InterPro" id="IPR000637">
    <property type="entry name" value="HMGI/Y_DNA-bd_CS"/>
</dbReference>
<organism evidence="5 6">
    <name type="scientific">Stachybotrys elegans</name>
    <dbReference type="NCBI Taxonomy" id="80388"/>
    <lineage>
        <taxon>Eukaryota</taxon>
        <taxon>Fungi</taxon>
        <taxon>Dikarya</taxon>
        <taxon>Ascomycota</taxon>
        <taxon>Pezizomycotina</taxon>
        <taxon>Sordariomycetes</taxon>
        <taxon>Hypocreomycetidae</taxon>
        <taxon>Hypocreales</taxon>
        <taxon>Stachybotryaceae</taxon>
        <taxon>Stachybotrys</taxon>
    </lineage>
</organism>
<evidence type="ECO:0000256" key="4">
    <source>
        <dbReference type="SAM" id="MobiDB-lite"/>
    </source>
</evidence>
<feature type="compositionally biased region" description="Polar residues" evidence="4">
    <location>
        <begin position="115"/>
        <end position="138"/>
    </location>
</feature>
<dbReference type="GO" id="GO:0006355">
    <property type="term" value="P:regulation of DNA-templated transcription"/>
    <property type="evidence" value="ECO:0007669"/>
    <property type="project" value="InterPro"/>
</dbReference>
<dbReference type="GO" id="GO:0005634">
    <property type="term" value="C:nucleus"/>
    <property type="evidence" value="ECO:0007669"/>
    <property type="project" value="UniProtKB-SubCell"/>
</dbReference>
<comment type="caution">
    <text evidence="5">The sequence shown here is derived from an EMBL/GenBank/DDBJ whole genome shotgun (WGS) entry which is preliminary data.</text>
</comment>
<keyword evidence="6" id="KW-1185">Reference proteome</keyword>
<feature type="compositionally biased region" description="Basic residues" evidence="4">
    <location>
        <begin position="38"/>
        <end position="48"/>
    </location>
</feature>
<feature type="region of interest" description="Disordered" evidence="4">
    <location>
        <begin position="395"/>
        <end position="422"/>
    </location>
</feature>
<feature type="region of interest" description="Disordered" evidence="4">
    <location>
        <begin position="534"/>
        <end position="558"/>
    </location>
</feature>
<keyword evidence="3" id="KW-0175">Coiled coil</keyword>
<evidence type="ECO:0000313" key="6">
    <source>
        <dbReference type="Proteomes" id="UP000813444"/>
    </source>
</evidence>
<keyword evidence="2" id="KW-0539">Nucleus</keyword>
<proteinExistence type="predicted"/>
<feature type="coiled-coil region" evidence="3">
    <location>
        <begin position="488"/>
        <end position="530"/>
    </location>
</feature>
<dbReference type="AlphaFoldDB" id="A0A8K0SJH9"/>
<protein>
    <submittedName>
        <fullName evidence="5">Uncharacterized protein</fullName>
    </submittedName>
</protein>
<evidence type="ECO:0000256" key="2">
    <source>
        <dbReference type="ARBA" id="ARBA00023242"/>
    </source>
</evidence>
<feature type="compositionally biased region" description="Polar residues" evidence="4">
    <location>
        <begin position="58"/>
        <end position="67"/>
    </location>
</feature>
<reference evidence="5" key="1">
    <citation type="journal article" date="2021" name="Nat. Commun.">
        <title>Genetic determinants of endophytism in the Arabidopsis root mycobiome.</title>
        <authorList>
            <person name="Mesny F."/>
            <person name="Miyauchi S."/>
            <person name="Thiergart T."/>
            <person name="Pickel B."/>
            <person name="Atanasova L."/>
            <person name="Karlsson M."/>
            <person name="Huettel B."/>
            <person name="Barry K.W."/>
            <person name="Haridas S."/>
            <person name="Chen C."/>
            <person name="Bauer D."/>
            <person name="Andreopoulos W."/>
            <person name="Pangilinan J."/>
            <person name="LaButti K."/>
            <person name="Riley R."/>
            <person name="Lipzen A."/>
            <person name="Clum A."/>
            <person name="Drula E."/>
            <person name="Henrissat B."/>
            <person name="Kohler A."/>
            <person name="Grigoriev I.V."/>
            <person name="Martin F.M."/>
            <person name="Hacquard S."/>
        </authorList>
    </citation>
    <scope>NUCLEOTIDE SEQUENCE</scope>
    <source>
        <strain evidence="5">MPI-CAGE-CH-0235</strain>
    </source>
</reference>
<evidence type="ECO:0000256" key="1">
    <source>
        <dbReference type="ARBA" id="ARBA00004123"/>
    </source>
</evidence>
<evidence type="ECO:0000256" key="3">
    <source>
        <dbReference type="SAM" id="Coils"/>
    </source>
</evidence>
<sequence length="629" mass="71555">MTANDEDEESAPLEASFFENINNSLLPQNETTVQTAGKRGRGRPRGPGKRQTTTPGQSRQPSASLPETSRGRRHRNKARAPYGSELYEVPGSDAEAEEPMEAEDDSPEAQLLSEWASSQDRLTSSAGAGDTGNSTRSSKSQRRVTFADDEIRDAADGGDGADANEAVPEEPAEPTIAVKVTAANLNGIVSLMRRSWWANGDSWEENLSTQQGESKKDWLGRHETDVRCKRCRRLLIQLHHFWTLCQEIPLIHVRAQTDFIEANHDKLQQSVKVIREKVEELKTWAQTADLGQTLLSLHKAIIPMSVLVLKDVFMRGLPAETTEMSDALHASSTVSLLDSALDWTLQLSQLLKSAYKSDDSSEPTRKRNMKRVLSLETKLKSLEADLEKARKDMDWIEKAPQREQEALENKQREEEKKRQREEAYHQGLELYIASSRRMKEAGGHRSTQSHALSEAASQSSQPEHSTERSISLGHHIERSSQLQRATYIRQREEALEQQRKAAEEGAREEKRRIEAEAEDYRRKQEQQMELYIQSARRKRGLDNPPQAPSRRQHRKEYAEKNDGWHFWEDDRILQTIRKPPASGAIDLDNLIPGRSLAETTERVRTIRDRGRQLFEAEGRAPPKWCYHSR</sequence>
<dbReference type="EMBL" id="JAGPNK010000010">
    <property type="protein sequence ID" value="KAH7312172.1"/>
    <property type="molecule type" value="Genomic_DNA"/>
</dbReference>
<feature type="compositionally biased region" description="Polar residues" evidence="4">
    <location>
        <begin position="445"/>
        <end position="463"/>
    </location>
</feature>
<dbReference type="PROSITE" id="PS00354">
    <property type="entry name" value="HMGI_Y"/>
    <property type="match status" value="1"/>
</dbReference>
<gene>
    <name evidence="5" type="ORF">B0I35DRAFT_480652</name>
</gene>